<dbReference type="EMBL" id="JAQIZT010000017">
    <property type="protein sequence ID" value="KAJ6960201.1"/>
    <property type="molecule type" value="Genomic_DNA"/>
</dbReference>
<sequence length="116" mass="13551">MSLDKYFKRKSLEDEESIKASSYITLSSSKKNHIEINPDTLLADPGLRRPIYEYHINDRDAIQRAYLQKSPCQPSHCDFPQKQFGNISTLRRFNPAWFGAYPTWLEYSIAKDVVFC</sequence>
<dbReference type="AlphaFoldDB" id="A0AAD6LJ37"/>
<accession>A0AAD6LJ37</accession>
<name>A0AAD6LJ37_9ROSI</name>
<comment type="caution">
    <text evidence="1">The sequence shown here is derived from an EMBL/GenBank/DDBJ whole genome shotgun (WGS) entry which is preliminary data.</text>
</comment>
<reference evidence="1" key="1">
    <citation type="journal article" date="2023" name="Mol. Ecol. Resour.">
        <title>Chromosome-level genome assembly of a triploid poplar Populus alba 'Berolinensis'.</title>
        <authorList>
            <person name="Chen S."/>
            <person name="Yu Y."/>
            <person name="Wang X."/>
            <person name="Wang S."/>
            <person name="Zhang T."/>
            <person name="Zhou Y."/>
            <person name="He R."/>
            <person name="Meng N."/>
            <person name="Wang Y."/>
            <person name="Liu W."/>
            <person name="Liu Z."/>
            <person name="Liu J."/>
            <person name="Guo Q."/>
            <person name="Huang H."/>
            <person name="Sederoff R.R."/>
            <person name="Wang G."/>
            <person name="Qu G."/>
            <person name="Chen S."/>
        </authorList>
    </citation>
    <scope>NUCLEOTIDE SEQUENCE</scope>
    <source>
        <strain evidence="1">SC-2020</strain>
    </source>
</reference>
<gene>
    <name evidence="1" type="ORF">NC653_038287</name>
</gene>
<dbReference type="Proteomes" id="UP001164929">
    <property type="component" value="Chromosome 17"/>
</dbReference>
<evidence type="ECO:0000313" key="2">
    <source>
        <dbReference type="Proteomes" id="UP001164929"/>
    </source>
</evidence>
<organism evidence="1 2">
    <name type="scientific">Populus alba x Populus x berolinensis</name>
    <dbReference type="NCBI Taxonomy" id="444605"/>
    <lineage>
        <taxon>Eukaryota</taxon>
        <taxon>Viridiplantae</taxon>
        <taxon>Streptophyta</taxon>
        <taxon>Embryophyta</taxon>
        <taxon>Tracheophyta</taxon>
        <taxon>Spermatophyta</taxon>
        <taxon>Magnoliopsida</taxon>
        <taxon>eudicotyledons</taxon>
        <taxon>Gunneridae</taxon>
        <taxon>Pentapetalae</taxon>
        <taxon>rosids</taxon>
        <taxon>fabids</taxon>
        <taxon>Malpighiales</taxon>
        <taxon>Salicaceae</taxon>
        <taxon>Saliceae</taxon>
        <taxon>Populus</taxon>
    </lineage>
</organism>
<proteinExistence type="predicted"/>
<keyword evidence="2" id="KW-1185">Reference proteome</keyword>
<protein>
    <submittedName>
        <fullName evidence="1">Uncharacterized protein</fullName>
    </submittedName>
</protein>
<evidence type="ECO:0000313" key="1">
    <source>
        <dbReference type="EMBL" id="KAJ6960201.1"/>
    </source>
</evidence>